<protein>
    <recommendedName>
        <fullName evidence="6">FAD dependent oxidoreductase domain-containing protein</fullName>
    </recommendedName>
</protein>
<sequence>MDSTILIIGAGTFGVSTAWHLSQNHSDPSKVTIIDRQASPPSLSAAADINRILTADYPSALYANLAKEALGFWTEDPDLEWYFHKVGRLVLDEKVNDDGRRCAEAQGLKLDDLRKHWGFLEGTDMQQFKSAYLDPGAGWVDSATATWQFLETAIRRRVKREVADVTELLFDKSSKRIREAPRPPTDVCS</sequence>
<keyword evidence="5" id="KW-0560">Oxidoreductase</keyword>
<dbReference type="Pfam" id="PF01266">
    <property type="entry name" value="DAO"/>
    <property type="match status" value="1"/>
</dbReference>
<comment type="caution">
    <text evidence="7">The sequence shown here is derived from an EMBL/GenBank/DDBJ whole genome shotgun (WGS) entry which is preliminary data.</text>
</comment>
<evidence type="ECO:0000256" key="5">
    <source>
        <dbReference type="ARBA" id="ARBA00023002"/>
    </source>
</evidence>
<dbReference type="InterPro" id="IPR045170">
    <property type="entry name" value="MTOX"/>
</dbReference>
<dbReference type="PANTHER" id="PTHR10961">
    <property type="entry name" value="PEROXISOMAL SARCOSINE OXIDASE"/>
    <property type="match status" value="1"/>
</dbReference>
<accession>A0A9W8YWZ8</accession>
<proteinExistence type="inferred from homology"/>
<keyword evidence="4" id="KW-0274">FAD</keyword>
<evidence type="ECO:0000259" key="6">
    <source>
        <dbReference type="Pfam" id="PF01266"/>
    </source>
</evidence>
<dbReference type="Gene3D" id="3.50.50.60">
    <property type="entry name" value="FAD/NAD(P)-binding domain"/>
    <property type="match status" value="1"/>
</dbReference>
<dbReference type="EMBL" id="JAPEVB010000002">
    <property type="protein sequence ID" value="KAJ4393441.1"/>
    <property type="molecule type" value="Genomic_DNA"/>
</dbReference>
<name>A0A9W8YWZ8_9PEZI</name>
<comment type="cofactor">
    <cofactor evidence="1">
        <name>FAD</name>
        <dbReference type="ChEBI" id="CHEBI:57692"/>
    </cofactor>
</comment>
<dbReference type="GO" id="GO:0050660">
    <property type="term" value="F:flavin adenine dinucleotide binding"/>
    <property type="evidence" value="ECO:0007669"/>
    <property type="project" value="InterPro"/>
</dbReference>
<dbReference type="SUPFAM" id="SSF51905">
    <property type="entry name" value="FAD/NAD(P)-binding domain"/>
    <property type="match status" value="1"/>
</dbReference>
<evidence type="ECO:0000313" key="7">
    <source>
        <dbReference type="EMBL" id="KAJ4393441.1"/>
    </source>
</evidence>
<evidence type="ECO:0000256" key="4">
    <source>
        <dbReference type="ARBA" id="ARBA00022827"/>
    </source>
</evidence>
<evidence type="ECO:0000313" key="8">
    <source>
        <dbReference type="Proteomes" id="UP001140453"/>
    </source>
</evidence>
<dbReference type="InterPro" id="IPR006076">
    <property type="entry name" value="FAD-dep_OxRdtase"/>
</dbReference>
<reference evidence="7" key="1">
    <citation type="submission" date="2022-10" db="EMBL/GenBank/DDBJ databases">
        <title>Tapping the CABI collections for fungal endophytes: first genome assemblies for Collariella, Neodidymelliopsis, Ascochyta clinopodiicola, Didymella pomorum, Didymosphaeria variabile, Neocosmospora piperis and Neocucurbitaria cava.</title>
        <authorList>
            <person name="Hill R."/>
        </authorList>
    </citation>
    <scope>NUCLEOTIDE SEQUENCE</scope>
    <source>
        <strain evidence="7">IMI 355082</strain>
    </source>
</reference>
<dbReference type="InterPro" id="IPR036188">
    <property type="entry name" value="FAD/NAD-bd_sf"/>
</dbReference>
<organism evidence="7 8">
    <name type="scientific">Gnomoniopsis smithogilvyi</name>
    <dbReference type="NCBI Taxonomy" id="1191159"/>
    <lineage>
        <taxon>Eukaryota</taxon>
        <taxon>Fungi</taxon>
        <taxon>Dikarya</taxon>
        <taxon>Ascomycota</taxon>
        <taxon>Pezizomycotina</taxon>
        <taxon>Sordariomycetes</taxon>
        <taxon>Sordariomycetidae</taxon>
        <taxon>Diaporthales</taxon>
        <taxon>Gnomoniaceae</taxon>
        <taxon>Gnomoniopsis</taxon>
    </lineage>
</organism>
<dbReference type="OrthoDB" id="2219495at2759"/>
<keyword evidence="8" id="KW-1185">Reference proteome</keyword>
<dbReference type="AlphaFoldDB" id="A0A9W8YWZ8"/>
<keyword evidence="3" id="KW-0285">Flavoprotein</keyword>
<feature type="domain" description="FAD dependent oxidoreductase" evidence="6">
    <location>
        <begin position="5"/>
        <end position="159"/>
    </location>
</feature>
<evidence type="ECO:0000256" key="3">
    <source>
        <dbReference type="ARBA" id="ARBA00022630"/>
    </source>
</evidence>
<dbReference type="PANTHER" id="PTHR10961:SF37">
    <property type="entry name" value="FAD DEPENDENT OXIDOREDUCTASE DOMAIN-CONTAINING PROTEIN"/>
    <property type="match status" value="1"/>
</dbReference>
<gene>
    <name evidence="7" type="ORF">N0V93_002651</name>
</gene>
<comment type="similarity">
    <text evidence="2">Belongs to the MSOX/MTOX family.</text>
</comment>
<dbReference type="GO" id="GO:0051698">
    <property type="term" value="F:saccharopine oxidase activity"/>
    <property type="evidence" value="ECO:0007669"/>
    <property type="project" value="TreeGrafter"/>
</dbReference>
<dbReference type="Proteomes" id="UP001140453">
    <property type="component" value="Unassembled WGS sequence"/>
</dbReference>
<evidence type="ECO:0000256" key="1">
    <source>
        <dbReference type="ARBA" id="ARBA00001974"/>
    </source>
</evidence>
<dbReference type="GO" id="GO:0008115">
    <property type="term" value="F:sarcosine oxidase activity"/>
    <property type="evidence" value="ECO:0007669"/>
    <property type="project" value="TreeGrafter"/>
</dbReference>
<evidence type="ECO:0000256" key="2">
    <source>
        <dbReference type="ARBA" id="ARBA00010989"/>
    </source>
</evidence>